<dbReference type="EMBL" id="BMAU01021234">
    <property type="protein sequence ID" value="GFY03032.1"/>
    <property type="molecule type" value="Genomic_DNA"/>
</dbReference>
<evidence type="ECO:0000313" key="2">
    <source>
        <dbReference type="EMBL" id="GFY03032.1"/>
    </source>
</evidence>
<feature type="region of interest" description="Disordered" evidence="1">
    <location>
        <begin position="44"/>
        <end position="66"/>
    </location>
</feature>
<organism evidence="2 3">
    <name type="scientific">Trichonephila clavipes</name>
    <name type="common">Golden silk orbweaver</name>
    <name type="synonym">Nephila clavipes</name>
    <dbReference type="NCBI Taxonomy" id="2585209"/>
    <lineage>
        <taxon>Eukaryota</taxon>
        <taxon>Metazoa</taxon>
        <taxon>Ecdysozoa</taxon>
        <taxon>Arthropoda</taxon>
        <taxon>Chelicerata</taxon>
        <taxon>Arachnida</taxon>
        <taxon>Araneae</taxon>
        <taxon>Araneomorphae</taxon>
        <taxon>Entelegynae</taxon>
        <taxon>Araneoidea</taxon>
        <taxon>Nephilidae</taxon>
        <taxon>Trichonephila</taxon>
    </lineage>
</organism>
<accession>A0A8X6RWA9</accession>
<dbReference type="AlphaFoldDB" id="A0A8X6RWA9"/>
<proteinExistence type="predicted"/>
<name>A0A8X6RWA9_TRICX</name>
<reference evidence="2" key="1">
    <citation type="submission" date="2020-08" db="EMBL/GenBank/DDBJ databases">
        <title>Multicomponent nature underlies the extraordinary mechanical properties of spider dragline silk.</title>
        <authorList>
            <person name="Kono N."/>
            <person name="Nakamura H."/>
            <person name="Mori M."/>
            <person name="Yoshida Y."/>
            <person name="Ohtoshi R."/>
            <person name="Malay A.D."/>
            <person name="Moran D.A.P."/>
            <person name="Tomita M."/>
            <person name="Numata K."/>
            <person name="Arakawa K."/>
        </authorList>
    </citation>
    <scope>NUCLEOTIDE SEQUENCE</scope>
</reference>
<keyword evidence="3" id="KW-1185">Reference proteome</keyword>
<gene>
    <name evidence="2" type="ORF">TNCV_980371</name>
</gene>
<dbReference type="Proteomes" id="UP000887159">
    <property type="component" value="Unassembled WGS sequence"/>
</dbReference>
<evidence type="ECO:0000256" key="1">
    <source>
        <dbReference type="SAM" id="MobiDB-lite"/>
    </source>
</evidence>
<sequence>MSSNLEPLKNCYKEGDATRKICLVSNVLPLVWKLEEGGVQLRYHPNHLSMSPPSKPEQESGKGLGKSDYLRNQFISSISAQSSEVRNTDKIPWNRDE</sequence>
<evidence type="ECO:0000313" key="3">
    <source>
        <dbReference type="Proteomes" id="UP000887159"/>
    </source>
</evidence>
<protein>
    <submittedName>
        <fullName evidence="2">Uncharacterized protein</fullName>
    </submittedName>
</protein>
<comment type="caution">
    <text evidence="2">The sequence shown here is derived from an EMBL/GenBank/DDBJ whole genome shotgun (WGS) entry which is preliminary data.</text>
</comment>